<feature type="domain" description="PDZ" evidence="17">
    <location>
        <begin position="262"/>
        <end position="353"/>
    </location>
</feature>
<dbReference type="Proteomes" id="UP000614424">
    <property type="component" value="Unassembled WGS sequence"/>
</dbReference>
<feature type="active site" description="Charge relay system" evidence="14">
    <location>
        <position position="114"/>
    </location>
</feature>
<dbReference type="InterPro" id="IPR001940">
    <property type="entry name" value="Peptidase_S1C"/>
</dbReference>
<proteinExistence type="inferred from homology"/>
<sequence length="472" mass="50867">MPSPYKLKLTIPVLAGLFFFMLSSASIASRPDSFADLVEDHAQTVVNIYTTQTVDSPQIPQLPFSDHPAVPEFFKHFFEAPGSPGKQPKRKSKRTSLGSGVITSADGYILTNNHVIENADEINVRFANHEEYSATLIGRDDKTDLALIKIAPKSPLPFASFGDSEKLRVGDWVVAIGNPFGFEQTVTAGIVSAKGRTLGGGSYQNFIQTDASINPGNSGGPLFNMKGEMVGINTAIYSRNGGNIGIGFAIPVNMAKNVIAQLKETGKVTRGWLGVMIQNVNQEMAEQFGLERPIGALVGEVSPDSPAEKGGIQPGDIIIEYMGKEVSEMDILPVMVGQTAVGTKAEVVVFRNNKKKELTITIGQLKDGDLTPEAEEETNQLGMTVQELTPELSKSLKIEEESGVIITSVEQGSPAAQTGLRPGDIILEVNRQEIATLKDYSTAIGNPEAKGSSALFLIKRNTRTRFFVVKPE</sequence>
<comment type="subcellular location">
    <subcellularLocation>
        <location evidence="2">Periplasm</location>
    </subcellularLocation>
</comment>
<dbReference type="GO" id="GO:0006508">
    <property type="term" value="P:proteolysis"/>
    <property type="evidence" value="ECO:0007669"/>
    <property type="project" value="UniProtKB-KW"/>
</dbReference>
<evidence type="ECO:0000256" key="10">
    <source>
        <dbReference type="ARBA" id="ARBA00022801"/>
    </source>
</evidence>
<dbReference type="InterPro" id="IPR011782">
    <property type="entry name" value="Pept_S1C_Do"/>
</dbReference>
<dbReference type="InterPro" id="IPR001478">
    <property type="entry name" value="PDZ"/>
</dbReference>
<dbReference type="EMBL" id="JACNJZ010000156">
    <property type="protein sequence ID" value="MBC8318412.1"/>
    <property type="molecule type" value="Genomic_DNA"/>
</dbReference>
<comment type="catalytic activity">
    <reaction evidence="1">
        <text>Acts on substrates that are at least partially unfolded. The cleavage site P1 residue is normally between a pair of hydrophobic residues, such as Val-|-Val.</text>
        <dbReference type="EC" id="3.4.21.107"/>
    </reaction>
</comment>
<dbReference type="EC" id="3.4.21.107" evidence="4"/>
<evidence type="ECO:0000256" key="16">
    <source>
        <dbReference type="SAM" id="SignalP"/>
    </source>
</evidence>
<evidence type="ECO:0000259" key="17">
    <source>
        <dbReference type="PROSITE" id="PS50106"/>
    </source>
</evidence>
<dbReference type="Gene3D" id="2.40.10.120">
    <property type="match status" value="1"/>
</dbReference>
<keyword evidence="7 16" id="KW-0732">Signal</keyword>
<evidence type="ECO:0000313" key="19">
    <source>
        <dbReference type="Proteomes" id="UP000614424"/>
    </source>
</evidence>
<feature type="signal peptide" evidence="16">
    <location>
        <begin position="1"/>
        <end position="28"/>
    </location>
</feature>
<feature type="active site" description="Charge relay system" evidence="14">
    <location>
        <position position="144"/>
    </location>
</feature>
<protein>
    <recommendedName>
        <fullName evidence="5">Probable periplasmic serine endoprotease DegP-like</fullName>
        <ecNumber evidence="4">3.4.21.107</ecNumber>
    </recommendedName>
    <alternativeName>
        <fullName evidence="13">Protease Do</fullName>
    </alternativeName>
</protein>
<keyword evidence="8" id="KW-0677">Repeat</keyword>
<comment type="similarity">
    <text evidence="3">Belongs to the peptidase S1C family.</text>
</comment>
<dbReference type="SUPFAM" id="SSF50494">
    <property type="entry name" value="Trypsin-like serine proteases"/>
    <property type="match status" value="1"/>
</dbReference>
<evidence type="ECO:0000256" key="5">
    <source>
        <dbReference type="ARBA" id="ARBA00013958"/>
    </source>
</evidence>
<feature type="active site" description="Charge relay system" evidence="14">
    <location>
        <position position="218"/>
    </location>
</feature>
<keyword evidence="10" id="KW-0378">Hydrolase</keyword>
<evidence type="ECO:0000256" key="13">
    <source>
        <dbReference type="ARBA" id="ARBA00032850"/>
    </source>
</evidence>
<evidence type="ECO:0000256" key="11">
    <source>
        <dbReference type="ARBA" id="ARBA00022825"/>
    </source>
</evidence>
<evidence type="ECO:0000256" key="1">
    <source>
        <dbReference type="ARBA" id="ARBA00001772"/>
    </source>
</evidence>
<dbReference type="GO" id="GO:0042597">
    <property type="term" value="C:periplasmic space"/>
    <property type="evidence" value="ECO:0007669"/>
    <property type="project" value="UniProtKB-SubCell"/>
</dbReference>
<evidence type="ECO:0000256" key="15">
    <source>
        <dbReference type="PIRSR" id="PIRSR611782-2"/>
    </source>
</evidence>
<dbReference type="FunFam" id="2.40.10.120:FF:000007">
    <property type="entry name" value="Periplasmic serine endoprotease DegP-like"/>
    <property type="match status" value="1"/>
</dbReference>
<keyword evidence="11" id="KW-0720">Serine protease</keyword>
<dbReference type="FunFam" id="2.40.10.10:FF:000001">
    <property type="entry name" value="Periplasmic serine protease DegS"/>
    <property type="match status" value="1"/>
</dbReference>
<comment type="caution">
    <text evidence="18">The sequence shown here is derived from an EMBL/GenBank/DDBJ whole genome shotgun (WGS) entry which is preliminary data.</text>
</comment>
<feature type="chain" id="PRO_5038359949" description="Probable periplasmic serine endoprotease DegP-like" evidence="16">
    <location>
        <begin position="29"/>
        <end position="472"/>
    </location>
</feature>
<organism evidence="18 19">
    <name type="scientific">Candidatus Desulfobia pelagia</name>
    <dbReference type="NCBI Taxonomy" id="2841692"/>
    <lineage>
        <taxon>Bacteria</taxon>
        <taxon>Pseudomonadati</taxon>
        <taxon>Thermodesulfobacteriota</taxon>
        <taxon>Desulfobulbia</taxon>
        <taxon>Desulfobulbales</taxon>
        <taxon>Desulfobulbaceae</taxon>
        <taxon>Candidatus Desulfobia</taxon>
    </lineage>
</organism>
<dbReference type="Pfam" id="PF13180">
    <property type="entry name" value="PDZ_2"/>
    <property type="match status" value="1"/>
</dbReference>
<evidence type="ECO:0000256" key="6">
    <source>
        <dbReference type="ARBA" id="ARBA00022670"/>
    </source>
</evidence>
<evidence type="ECO:0000256" key="12">
    <source>
        <dbReference type="ARBA" id="ARBA00023016"/>
    </source>
</evidence>
<dbReference type="Pfam" id="PF13365">
    <property type="entry name" value="Trypsin_2"/>
    <property type="match status" value="1"/>
</dbReference>
<evidence type="ECO:0000256" key="14">
    <source>
        <dbReference type="PIRSR" id="PIRSR611782-1"/>
    </source>
</evidence>
<evidence type="ECO:0000256" key="2">
    <source>
        <dbReference type="ARBA" id="ARBA00004418"/>
    </source>
</evidence>
<evidence type="ECO:0000313" key="18">
    <source>
        <dbReference type="EMBL" id="MBC8318412.1"/>
    </source>
</evidence>
<keyword evidence="9" id="KW-0574">Periplasm</keyword>
<name>A0A8J6TG64_9BACT</name>
<dbReference type="InterPro" id="IPR009003">
    <property type="entry name" value="Peptidase_S1_PA"/>
</dbReference>
<dbReference type="Gene3D" id="2.30.42.10">
    <property type="match status" value="2"/>
</dbReference>
<feature type="binding site" evidence="15">
    <location>
        <begin position="216"/>
        <end position="218"/>
    </location>
    <ligand>
        <name>substrate</name>
    </ligand>
</feature>
<dbReference type="InterPro" id="IPR041489">
    <property type="entry name" value="PDZ_6"/>
</dbReference>
<keyword evidence="12" id="KW-0346">Stress response</keyword>
<dbReference type="GO" id="GO:0004252">
    <property type="term" value="F:serine-type endopeptidase activity"/>
    <property type="evidence" value="ECO:0007669"/>
    <property type="project" value="InterPro"/>
</dbReference>
<dbReference type="CDD" id="cd10839">
    <property type="entry name" value="cpPDZ1_DegP-like"/>
    <property type="match status" value="1"/>
</dbReference>
<dbReference type="PROSITE" id="PS50106">
    <property type="entry name" value="PDZ"/>
    <property type="match status" value="2"/>
</dbReference>
<dbReference type="NCBIfam" id="TIGR02037">
    <property type="entry name" value="degP_htrA_DO"/>
    <property type="match status" value="1"/>
</dbReference>
<evidence type="ECO:0000256" key="3">
    <source>
        <dbReference type="ARBA" id="ARBA00010541"/>
    </source>
</evidence>
<dbReference type="PANTHER" id="PTHR22939">
    <property type="entry name" value="SERINE PROTEASE FAMILY S1C HTRA-RELATED"/>
    <property type="match status" value="1"/>
</dbReference>
<gene>
    <name evidence="18" type="ORF">H8E41_10945</name>
</gene>
<dbReference type="SMART" id="SM00228">
    <property type="entry name" value="PDZ"/>
    <property type="match status" value="2"/>
</dbReference>
<accession>A0A8J6TG64</accession>
<dbReference type="InterPro" id="IPR036034">
    <property type="entry name" value="PDZ_sf"/>
</dbReference>
<evidence type="ECO:0000256" key="9">
    <source>
        <dbReference type="ARBA" id="ARBA00022764"/>
    </source>
</evidence>
<feature type="binding site" evidence="15">
    <location>
        <position position="114"/>
    </location>
    <ligand>
        <name>substrate</name>
    </ligand>
</feature>
<dbReference type="PRINTS" id="PR00834">
    <property type="entry name" value="PROTEASES2C"/>
</dbReference>
<keyword evidence="6" id="KW-0645">Protease</keyword>
<feature type="domain" description="PDZ" evidence="17">
    <location>
        <begin position="359"/>
        <end position="441"/>
    </location>
</feature>
<dbReference type="PANTHER" id="PTHR22939:SF130">
    <property type="entry name" value="PERIPLASMIC SERINE ENDOPROTEASE DEGP-LIKE-RELATED"/>
    <property type="match status" value="1"/>
</dbReference>
<feature type="binding site" evidence="15">
    <location>
        <position position="144"/>
    </location>
    <ligand>
        <name>substrate</name>
    </ligand>
</feature>
<evidence type="ECO:0000256" key="4">
    <source>
        <dbReference type="ARBA" id="ARBA00013035"/>
    </source>
</evidence>
<dbReference type="Pfam" id="PF17820">
    <property type="entry name" value="PDZ_6"/>
    <property type="match status" value="1"/>
</dbReference>
<evidence type="ECO:0000256" key="8">
    <source>
        <dbReference type="ARBA" id="ARBA00022737"/>
    </source>
</evidence>
<reference evidence="18 19" key="1">
    <citation type="submission" date="2020-08" db="EMBL/GenBank/DDBJ databases">
        <title>Bridging the membrane lipid divide: bacteria of the FCB group superphylum have the potential to synthesize archaeal ether lipids.</title>
        <authorList>
            <person name="Villanueva L."/>
            <person name="Von Meijenfeldt F.A.B."/>
            <person name="Westbye A.B."/>
            <person name="Yadav S."/>
            <person name="Hopmans E.C."/>
            <person name="Dutilh B.E."/>
            <person name="Sinninghe Damste J.S."/>
        </authorList>
    </citation>
    <scope>NUCLEOTIDE SEQUENCE [LARGE SCALE GENOMIC DNA]</scope>
    <source>
        <strain evidence="18">NIOZ-UU47</strain>
    </source>
</reference>
<dbReference type="AlphaFoldDB" id="A0A8J6TG64"/>
<dbReference type="SUPFAM" id="SSF50156">
    <property type="entry name" value="PDZ domain-like"/>
    <property type="match status" value="2"/>
</dbReference>
<evidence type="ECO:0000256" key="7">
    <source>
        <dbReference type="ARBA" id="ARBA00022729"/>
    </source>
</evidence>